<evidence type="ECO:0000313" key="4">
    <source>
        <dbReference type="Proteomes" id="UP001642482"/>
    </source>
</evidence>
<dbReference type="PANTHER" id="PTHR42923">
    <property type="entry name" value="PROTOPORPHYRINOGEN OXIDASE"/>
    <property type="match status" value="1"/>
</dbReference>
<dbReference type="InterPro" id="IPR002937">
    <property type="entry name" value="Amino_oxidase"/>
</dbReference>
<evidence type="ECO:0000259" key="2">
    <source>
        <dbReference type="Pfam" id="PF01593"/>
    </source>
</evidence>
<dbReference type="EMBL" id="CAWUHD010000025">
    <property type="protein sequence ID" value="CAK7217691.1"/>
    <property type="molecule type" value="Genomic_DNA"/>
</dbReference>
<dbReference type="InterPro" id="IPR036188">
    <property type="entry name" value="FAD/NAD-bd_sf"/>
</dbReference>
<dbReference type="InterPro" id="IPR050464">
    <property type="entry name" value="Zeta_carotene_desat/Oxidored"/>
</dbReference>
<dbReference type="Pfam" id="PF13450">
    <property type="entry name" value="NAD_binding_8"/>
    <property type="match status" value="1"/>
</dbReference>
<name>A0ABP0BDV8_9PEZI</name>
<feature type="region of interest" description="Disordered" evidence="1">
    <location>
        <begin position="393"/>
        <end position="414"/>
    </location>
</feature>
<dbReference type="PANTHER" id="PTHR42923:SF3">
    <property type="entry name" value="PROTOPORPHYRINOGEN OXIDASE"/>
    <property type="match status" value="1"/>
</dbReference>
<protein>
    <submittedName>
        <fullName evidence="3">Oxygen-dependent protoporphyrinogen oxidase</fullName>
    </submittedName>
</protein>
<dbReference type="SUPFAM" id="SSF54373">
    <property type="entry name" value="FAD-linked reductases, C-terminal domain"/>
    <property type="match status" value="1"/>
</dbReference>
<evidence type="ECO:0000256" key="1">
    <source>
        <dbReference type="SAM" id="MobiDB-lite"/>
    </source>
</evidence>
<proteinExistence type="predicted"/>
<dbReference type="Proteomes" id="UP001642482">
    <property type="component" value="Unassembled WGS sequence"/>
</dbReference>
<dbReference type="Pfam" id="PF01593">
    <property type="entry name" value="Amino_oxidase"/>
    <property type="match status" value="1"/>
</dbReference>
<keyword evidence="4" id="KW-1185">Reference proteome</keyword>
<feature type="domain" description="Amine oxidase" evidence="2">
    <location>
        <begin position="428"/>
        <end position="531"/>
    </location>
</feature>
<organism evidence="3 4">
    <name type="scientific">Sporothrix eucalyptigena</name>
    <dbReference type="NCBI Taxonomy" id="1812306"/>
    <lineage>
        <taxon>Eukaryota</taxon>
        <taxon>Fungi</taxon>
        <taxon>Dikarya</taxon>
        <taxon>Ascomycota</taxon>
        <taxon>Pezizomycotina</taxon>
        <taxon>Sordariomycetes</taxon>
        <taxon>Sordariomycetidae</taxon>
        <taxon>Ophiostomatales</taxon>
        <taxon>Ophiostomataceae</taxon>
        <taxon>Sporothrix</taxon>
    </lineage>
</organism>
<dbReference type="SUPFAM" id="SSF51905">
    <property type="entry name" value="FAD/NAD(P)-binding domain"/>
    <property type="match status" value="1"/>
</dbReference>
<comment type="caution">
    <text evidence="3">The sequence shown here is derived from an EMBL/GenBank/DDBJ whole genome shotgun (WGS) entry which is preliminary data.</text>
</comment>
<dbReference type="Gene3D" id="3.50.50.60">
    <property type="entry name" value="FAD/NAD(P)-binding domain"/>
    <property type="match status" value="2"/>
</dbReference>
<feature type="region of interest" description="Disordered" evidence="1">
    <location>
        <begin position="323"/>
        <end position="352"/>
    </location>
</feature>
<gene>
    <name evidence="3" type="primary">HEM14</name>
    <name evidence="3" type="ORF">SEUCBS140593_003294</name>
</gene>
<accession>A0ABP0BDV8</accession>
<evidence type="ECO:0000313" key="3">
    <source>
        <dbReference type="EMBL" id="CAK7217691.1"/>
    </source>
</evidence>
<sequence>MGPHRGACAAVAARTALARRQLWSATERRTAYLRTQCCAVACRGFASSAAVSSPSQKKQPPPKRVAVVGGGLTGLATAHYLSYLLPATSQIVLYEGSGRTGGWIDSGKAEGTEELPLEEATFEGGARMVAPQRSAVRFDDLLLLELIDQLKLVDELRVSNARPNQYIYYPDHLVNIGILSNRPMTGLFSFSMLSWAVQCLLHMSREPLFKGFFGAGLGMILPSTAKAEKIHERMNLTSRAPGRVPPPSADESVGDYVLRASDGRGHAVVDNMLSAVMHGIYGGDVWKLSVASSIMRSAWIDYSVRPVFQLYVRQARIAEMRRRRAEATGGQPEEHPDFPGQNDGEGGGVAGYPPLTKETLSLAYAYDSGRGIKMAMVSDVELLNDLTERMRERHDRWEAEQEKAPTPGETNPADGLGMLGVASTQWTQFGFEKGFGTLTEALARSLRSKPNVQIRTGKPVTALTYKDGKVLVTTEQSSEGYDRVASTVASPTLYRLAGGSDSNQGLLPALRHEHAVTIMVVNLYYAEPALHAPYKGFGYLIPQTVPLDQNPEGALGVIFDSDREADARPLFDEERYASPIEQLGEKLQSLDDKVHESIRACHEDTARYARGSKYTVMMGGHYWDGYSEGDYPSPEEAVEMAEAVLQRHLRDTPGFGNSEKPPRPVATQTKLCRECIPQHYVGHAERMAKADLDLRRSYGGQLTVAGGSFTAVGPGVLPSVRSAYDVALRVAGRGYRMARIVDGRNETTMDHVGDTGLARFADPATDGIVPAGKDLLPLRFMNQTVYTKGQWGRLEKVRS</sequence>
<reference evidence="3 4" key="1">
    <citation type="submission" date="2024-01" db="EMBL/GenBank/DDBJ databases">
        <authorList>
            <person name="Allen C."/>
            <person name="Tagirdzhanova G."/>
        </authorList>
    </citation>
    <scope>NUCLEOTIDE SEQUENCE [LARGE SCALE GENOMIC DNA]</scope>
</reference>
<feature type="compositionally biased region" description="Basic and acidic residues" evidence="1">
    <location>
        <begin position="393"/>
        <end position="403"/>
    </location>
</feature>